<comment type="similarity">
    <text evidence="1">Belongs to the short-chain dehydrogenases/reductases (SDR) family.</text>
</comment>
<dbReference type="PANTHER" id="PTHR42760">
    <property type="entry name" value="SHORT-CHAIN DEHYDROGENASES/REDUCTASES FAMILY MEMBER"/>
    <property type="match status" value="1"/>
</dbReference>
<dbReference type="Proteomes" id="UP001165565">
    <property type="component" value="Unassembled WGS sequence"/>
</dbReference>
<dbReference type="EMBL" id="JANFAV010000004">
    <property type="protein sequence ID" value="MCW6534783.1"/>
    <property type="molecule type" value="Genomic_DNA"/>
</dbReference>
<organism evidence="2 3">
    <name type="scientific">Sphingomonas lycopersici</name>
    <dbReference type="NCBI Taxonomy" id="2951807"/>
    <lineage>
        <taxon>Bacteria</taxon>
        <taxon>Pseudomonadati</taxon>
        <taxon>Pseudomonadota</taxon>
        <taxon>Alphaproteobacteria</taxon>
        <taxon>Sphingomonadales</taxon>
        <taxon>Sphingomonadaceae</taxon>
        <taxon>Sphingomonas</taxon>
    </lineage>
</organism>
<dbReference type="RefSeq" id="WP_265268611.1">
    <property type="nucleotide sequence ID" value="NZ_JANFAV010000004.1"/>
</dbReference>
<proteinExistence type="inferred from homology"/>
<reference evidence="2" key="1">
    <citation type="submission" date="2022-06" db="EMBL/GenBank/DDBJ databases">
        <title>Sphingomonas sp. nov. isolated from rhizosphere soil of tomato.</title>
        <authorList>
            <person name="Dong H."/>
            <person name="Gao R."/>
        </authorList>
    </citation>
    <scope>NUCLEOTIDE SEQUENCE</scope>
    <source>
        <strain evidence="2">MMSM24</strain>
    </source>
</reference>
<evidence type="ECO:0000256" key="1">
    <source>
        <dbReference type="ARBA" id="ARBA00006484"/>
    </source>
</evidence>
<dbReference type="PROSITE" id="PS00061">
    <property type="entry name" value="ADH_SHORT"/>
    <property type="match status" value="1"/>
</dbReference>
<comment type="caution">
    <text evidence="2">The sequence shown here is derived from an EMBL/GenBank/DDBJ whole genome shotgun (WGS) entry which is preliminary data.</text>
</comment>
<dbReference type="PRINTS" id="PR00080">
    <property type="entry name" value="SDRFAMILY"/>
</dbReference>
<dbReference type="PRINTS" id="PR00081">
    <property type="entry name" value="GDHRDH"/>
</dbReference>
<name>A0AA42CTV8_9SPHN</name>
<dbReference type="CDD" id="cd05233">
    <property type="entry name" value="SDR_c"/>
    <property type="match status" value="1"/>
</dbReference>
<dbReference type="InterPro" id="IPR002347">
    <property type="entry name" value="SDR_fam"/>
</dbReference>
<dbReference type="InterPro" id="IPR036291">
    <property type="entry name" value="NAD(P)-bd_dom_sf"/>
</dbReference>
<evidence type="ECO:0000313" key="3">
    <source>
        <dbReference type="Proteomes" id="UP001165565"/>
    </source>
</evidence>
<dbReference type="Gene3D" id="3.40.50.720">
    <property type="entry name" value="NAD(P)-binding Rossmann-like Domain"/>
    <property type="match status" value="1"/>
</dbReference>
<evidence type="ECO:0000313" key="2">
    <source>
        <dbReference type="EMBL" id="MCW6534783.1"/>
    </source>
</evidence>
<dbReference type="GO" id="GO:0016616">
    <property type="term" value="F:oxidoreductase activity, acting on the CH-OH group of donors, NAD or NADP as acceptor"/>
    <property type="evidence" value="ECO:0007669"/>
    <property type="project" value="TreeGrafter"/>
</dbReference>
<dbReference type="SUPFAM" id="SSF51735">
    <property type="entry name" value="NAD(P)-binding Rossmann-fold domains"/>
    <property type="match status" value="1"/>
</dbReference>
<dbReference type="Pfam" id="PF13561">
    <property type="entry name" value="adh_short_C2"/>
    <property type="match status" value="1"/>
</dbReference>
<dbReference type="InterPro" id="IPR020904">
    <property type="entry name" value="Sc_DH/Rdtase_CS"/>
</dbReference>
<accession>A0AA42CTV8</accession>
<keyword evidence="3" id="KW-1185">Reference proteome</keyword>
<gene>
    <name evidence="2" type="ORF">NEE01_08300</name>
</gene>
<dbReference type="AlphaFoldDB" id="A0AA42CTV8"/>
<protein>
    <submittedName>
        <fullName evidence="2">SDR family oxidoreductase</fullName>
    </submittedName>
</protein>
<sequence length="250" mass="25637">MKGVRFDYAGADVLVAGGSGGIGAAIAAAYREAGADVTITGTRAAAGDYDDLVPGCAYRQLDIESADSIAALAAATARCDILINSTGIALMTIGLDEYEPDIFDRAVRMHLTGAYRLAHAFRDKLAASSIDGGGSFIGIASLSSFFGIEQVPGYGAAKAGLVQMMKTLALAWAKHHIRANAVAAGLTESKMTVGVKHMPEVLAPTIARTPLGRIGLPEDIAGAVLFFTSPAASFITGQTLLIDGGYSVVG</sequence>